<evidence type="ECO:0000313" key="1">
    <source>
        <dbReference type="EMBL" id="EKF25766.1"/>
    </source>
</evidence>
<dbReference type="PANTHER" id="PTHR36503:SF1">
    <property type="entry name" value="BLR2520 PROTEIN"/>
    <property type="match status" value="1"/>
</dbReference>
<comment type="caution">
    <text evidence="1">The sequence shown here is derived from an EMBL/GenBank/DDBJ whole genome shotgun (WGS) entry which is preliminary data.</text>
</comment>
<dbReference type="STRING" id="1122247.GCA_000379865_01859"/>
<dbReference type="RefSeq" id="WP_005623621.1">
    <property type="nucleotide sequence ID" value="NZ_AMRA01000009.1"/>
</dbReference>
<protein>
    <submittedName>
        <fullName evidence="1">Glyoxalase-like domain protein</fullName>
    </submittedName>
</protein>
<evidence type="ECO:0000313" key="2">
    <source>
        <dbReference type="Proteomes" id="UP000006265"/>
    </source>
</evidence>
<dbReference type="Gene3D" id="3.10.180.10">
    <property type="entry name" value="2,3-Dihydroxybiphenyl 1,2-Dioxygenase, domain 1"/>
    <property type="match status" value="2"/>
</dbReference>
<dbReference type="SUPFAM" id="SSF54593">
    <property type="entry name" value="Glyoxalase/Bleomycin resistance protein/Dihydroxybiphenyl dioxygenase"/>
    <property type="match status" value="1"/>
</dbReference>
<reference evidence="1 2" key="1">
    <citation type="journal article" date="2012" name="J. Bacteriol.">
        <title>Genome sequence of Mycobacterium hassiacum DSM 44199, a rare source of heat-stable mycobacterial proteins.</title>
        <authorList>
            <person name="Tiago I."/>
            <person name="Maranha A."/>
            <person name="Mendes V."/>
            <person name="Alarico S."/>
            <person name="Moynihan P.J."/>
            <person name="Clarke A.J."/>
            <person name="Macedo-Ribeiro S."/>
            <person name="Pereira P.J."/>
            <person name="Empadinhas N."/>
        </authorList>
    </citation>
    <scope>NUCLEOTIDE SEQUENCE [LARGE SCALE GENOMIC DNA]</scope>
    <source>
        <strain evidence="2">DSM 44199 / CIP 105218 / JCM 12690 / 3849</strain>
    </source>
</reference>
<organism evidence="1 2">
    <name type="scientific">Mycolicibacterium hassiacum (strain DSM 44199 / CIP 105218 / JCM 12690 / 3849)</name>
    <name type="common">Mycobacterium hassiacum</name>
    <dbReference type="NCBI Taxonomy" id="1122247"/>
    <lineage>
        <taxon>Bacteria</taxon>
        <taxon>Bacillati</taxon>
        <taxon>Actinomycetota</taxon>
        <taxon>Actinomycetes</taxon>
        <taxon>Mycobacteriales</taxon>
        <taxon>Mycobacteriaceae</taxon>
        <taxon>Mycolicibacterium</taxon>
    </lineage>
</organism>
<dbReference type="eggNOG" id="COG2764">
    <property type="taxonomic scope" value="Bacteria"/>
</dbReference>
<dbReference type="EMBL" id="AMRA01000009">
    <property type="protein sequence ID" value="EKF25766.1"/>
    <property type="molecule type" value="Genomic_DNA"/>
</dbReference>
<dbReference type="OrthoDB" id="4825162at2"/>
<proteinExistence type="predicted"/>
<gene>
    <name evidence="1" type="ORF">C731_0254</name>
</gene>
<dbReference type="AlphaFoldDB" id="K5BI62"/>
<sequence>MTRIESVTLRSPDPAAVAAFAAAIAPGLPVRAEDGAAPPRGFRGFTLSLVVPEPSAVDALVAAALEAGGTPVRPPRRSLWGYGGSVAGPDGSIWTVASARKWSSKKNHGPDGNRIEQFVLQLGSDDVAASREFYLERGLQVEKSFGRKYVQFDNGSGPITLAVLNRRLLARNAGVSPDGDGRRGIVINGAAGSFTDPDGFTWAAA</sequence>
<name>K5BI62_MYCHD</name>
<dbReference type="PATRIC" id="fig|1122247.3.peg.238"/>
<accession>K5BI62</accession>
<dbReference type="Proteomes" id="UP000006265">
    <property type="component" value="Unassembled WGS sequence"/>
</dbReference>
<keyword evidence="2" id="KW-1185">Reference proteome</keyword>
<dbReference type="InterPro" id="IPR029068">
    <property type="entry name" value="Glyas_Bleomycin-R_OHBP_Dase"/>
</dbReference>
<dbReference type="PANTHER" id="PTHR36503">
    <property type="entry name" value="BLR2520 PROTEIN"/>
    <property type="match status" value="1"/>
</dbReference>